<evidence type="ECO:0000256" key="4">
    <source>
        <dbReference type="ARBA" id="ARBA00022927"/>
    </source>
</evidence>
<dbReference type="SUPFAM" id="SSF48371">
    <property type="entry name" value="ARM repeat"/>
    <property type="match status" value="1"/>
</dbReference>
<comment type="function">
    <text evidence="5">Binds specifically and directly to substrates containing either a simple or bipartite NLS motif. Promotes docking of import substrates to the nuclear envelope.</text>
</comment>
<dbReference type="PROSITE" id="PS51214">
    <property type="entry name" value="IBB"/>
    <property type="match status" value="1"/>
</dbReference>
<evidence type="ECO:0000313" key="9">
    <source>
        <dbReference type="EMBL" id="CAL4975523.1"/>
    </source>
</evidence>
<dbReference type="Pfam" id="PF16186">
    <property type="entry name" value="Arm_3"/>
    <property type="match status" value="1"/>
</dbReference>
<gene>
    <name evidence="9" type="ORF">URODEC1_LOCUS53195</name>
</gene>
<feature type="repeat" description="ARM" evidence="6">
    <location>
        <begin position="115"/>
        <end position="158"/>
    </location>
</feature>
<keyword evidence="2 5" id="KW-0813">Transport</keyword>
<dbReference type="Pfam" id="PF00514">
    <property type="entry name" value="Arm"/>
    <property type="match status" value="6"/>
</dbReference>
<comment type="subunit">
    <text evidence="5">Forms a complex with importin subunit beta-1.</text>
</comment>
<dbReference type="Pfam" id="PF01749">
    <property type="entry name" value="IBB"/>
    <property type="match status" value="1"/>
</dbReference>
<evidence type="ECO:0000256" key="2">
    <source>
        <dbReference type="ARBA" id="ARBA00022448"/>
    </source>
</evidence>
<dbReference type="InterPro" id="IPR016024">
    <property type="entry name" value="ARM-type_fold"/>
</dbReference>
<dbReference type="InterPro" id="IPR000225">
    <property type="entry name" value="Armadillo"/>
</dbReference>
<organism evidence="9 10">
    <name type="scientific">Urochloa decumbens</name>
    <dbReference type="NCBI Taxonomy" id="240449"/>
    <lineage>
        <taxon>Eukaryota</taxon>
        <taxon>Viridiplantae</taxon>
        <taxon>Streptophyta</taxon>
        <taxon>Embryophyta</taxon>
        <taxon>Tracheophyta</taxon>
        <taxon>Spermatophyta</taxon>
        <taxon>Magnoliopsida</taxon>
        <taxon>Liliopsida</taxon>
        <taxon>Poales</taxon>
        <taxon>Poaceae</taxon>
        <taxon>PACMAD clade</taxon>
        <taxon>Panicoideae</taxon>
        <taxon>Panicodae</taxon>
        <taxon>Paniceae</taxon>
        <taxon>Melinidinae</taxon>
        <taxon>Urochloa</taxon>
    </lineage>
</organism>
<accession>A0ABC9AE21</accession>
<dbReference type="PANTHER" id="PTHR23316">
    <property type="entry name" value="IMPORTIN ALPHA"/>
    <property type="match status" value="1"/>
</dbReference>
<keyword evidence="10" id="KW-1185">Reference proteome</keyword>
<evidence type="ECO:0000259" key="8">
    <source>
        <dbReference type="PROSITE" id="PS51214"/>
    </source>
</evidence>
<dbReference type="Proteomes" id="UP001497457">
    <property type="component" value="Chromosome 20rd"/>
</dbReference>
<dbReference type="PIRSF" id="PIRSF005673">
    <property type="entry name" value="Importin_alpha"/>
    <property type="match status" value="1"/>
</dbReference>
<reference evidence="9" key="1">
    <citation type="submission" date="2024-10" db="EMBL/GenBank/DDBJ databases">
        <authorList>
            <person name="Ryan C."/>
        </authorList>
    </citation>
    <scope>NUCLEOTIDE SEQUENCE [LARGE SCALE GENOMIC DNA]</scope>
</reference>
<evidence type="ECO:0000256" key="6">
    <source>
        <dbReference type="PROSITE-ProRule" id="PRU00259"/>
    </source>
</evidence>
<dbReference type="EMBL" id="OZ075130">
    <property type="protein sequence ID" value="CAL4975523.1"/>
    <property type="molecule type" value="Genomic_DNA"/>
</dbReference>
<evidence type="ECO:0000256" key="1">
    <source>
        <dbReference type="ARBA" id="ARBA00010394"/>
    </source>
</evidence>
<evidence type="ECO:0000256" key="3">
    <source>
        <dbReference type="ARBA" id="ARBA00022737"/>
    </source>
</evidence>
<evidence type="ECO:0000256" key="5">
    <source>
        <dbReference type="PIRNR" id="PIRNR005673"/>
    </source>
</evidence>
<evidence type="ECO:0000256" key="7">
    <source>
        <dbReference type="SAM" id="MobiDB-lite"/>
    </source>
</evidence>
<keyword evidence="4 5" id="KW-0653">Protein transport</keyword>
<evidence type="ECO:0000313" key="10">
    <source>
        <dbReference type="Proteomes" id="UP001497457"/>
    </source>
</evidence>
<dbReference type="GO" id="GO:0015031">
    <property type="term" value="P:protein transport"/>
    <property type="evidence" value="ECO:0007669"/>
    <property type="project" value="UniProtKB-KW"/>
</dbReference>
<dbReference type="InterPro" id="IPR002652">
    <property type="entry name" value="Importin-a_IBB"/>
</dbReference>
<comment type="similarity">
    <text evidence="1 5">Belongs to the importin alpha family.</text>
</comment>
<feature type="region of interest" description="Disordered" evidence="7">
    <location>
        <begin position="510"/>
        <end position="529"/>
    </location>
</feature>
<proteinExistence type="inferred from homology"/>
<keyword evidence="3" id="KW-0677">Repeat</keyword>
<dbReference type="InterPro" id="IPR011989">
    <property type="entry name" value="ARM-like"/>
</dbReference>
<dbReference type="InterPro" id="IPR032413">
    <property type="entry name" value="Arm_3"/>
</dbReference>
<feature type="domain" description="IBB" evidence="8">
    <location>
        <begin position="1"/>
        <end position="61"/>
    </location>
</feature>
<dbReference type="PROSITE" id="PS50176">
    <property type="entry name" value="ARM_REPEAT"/>
    <property type="match status" value="2"/>
</dbReference>
<dbReference type="AlphaFoldDB" id="A0ABC9AE21"/>
<sequence>MSSWLRPSERAELRRSSFKASVYTDEGQRRRLSAMVDIRRSNRNRDLNERRRNAATLSHAQHRTTSLEKHLGILPQSVQKLYSDDIKVHLATIREFRSLFSMDLDSAIEDMIGSGEVAGFVQLLAREDCPELQFEAALVLNNILSETTENTKVVVDLGAIPMFLKLLRSTSADICEQAVLALGNVVCDIAIYRDFVLAHGAVFPLLQLINRNVELPLLRTITWTLSNFCHGRPQPNFEHVKPAIPAFARLIHSEDPEVLSNTCWSLAYLSDGRHCAIQAIIETGALTRLIMLLTHSSSGVRISALRVVCNIAAADNMWIQHIIDNQVLPRLLNLLTTDENKRIKKEACQIISIITGGTNEQIQAVINGNIIGHLVHLMQTADFETKKEAASAIYEATSGGTNDQIKYLVSQGCIRALCDLLTHVDSSTLMICLESLENILKAGEAEKHSGICDINLYAQMIDDVEGLDKIENIISHENNNLYKMAVHLYETYWLVEDNFEAMPLGGDAHHTTDYRNQQASVPPGHYDSG</sequence>
<dbReference type="SMART" id="SM00185">
    <property type="entry name" value="ARM"/>
    <property type="match status" value="8"/>
</dbReference>
<dbReference type="InterPro" id="IPR024931">
    <property type="entry name" value="Importin_alpha"/>
</dbReference>
<feature type="repeat" description="ARM" evidence="6">
    <location>
        <begin position="158"/>
        <end position="185"/>
    </location>
</feature>
<protein>
    <recommendedName>
        <fullName evidence="5">Importin subunit alpha</fullName>
    </recommendedName>
</protein>
<dbReference type="Gene3D" id="1.25.10.10">
    <property type="entry name" value="Leucine-rich Repeat Variant"/>
    <property type="match status" value="1"/>
</dbReference>
<name>A0ABC9AE21_9POAL</name>